<keyword evidence="2" id="KW-1185">Reference proteome</keyword>
<organism evidence="1 2">
    <name type="scientific">Trapa natans</name>
    <name type="common">Water chestnut</name>
    <dbReference type="NCBI Taxonomy" id="22666"/>
    <lineage>
        <taxon>Eukaryota</taxon>
        <taxon>Viridiplantae</taxon>
        <taxon>Streptophyta</taxon>
        <taxon>Embryophyta</taxon>
        <taxon>Tracheophyta</taxon>
        <taxon>Spermatophyta</taxon>
        <taxon>Magnoliopsida</taxon>
        <taxon>eudicotyledons</taxon>
        <taxon>Gunneridae</taxon>
        <taxon>Pentapetalae</taxon>
        <taxon>rosids</taxon>
        <taxon>malvids</taxon>
        <taxon>Myrtales</taxon>
        <taxon>Lythraceae</taxon>
        <taxon>Trapa</taxon>
    </lineage>
</organism>
<evidence type="ECO:0000313" key="1">
    <source>
        <dbReference type="EMBL" id="KAK4793108.1"/>
    </source>
</evidence>
<name>A0AAN7LQ41_TRANT</name>
<dbReference type="Proteomes" id="UP001346149">
    <property type="component" value="Unassembled WGS sequence"/>
</dbReference>
<protein>
    <submittedName>
        <fullName evidence="1">Uncharacterized protein</fullName>
    </submittedName>
</protein>
<dbReference type="PANTHER" id="PTHR35281:SF2">
    <property type="entry name" value="BNAA02G34170D PROTEIN"/>
    <property type="match status" value="1"/>
</dbReference>
<evidence type="ECO:0000313" key="2">
    <source>
        <dbReference type="Proteomes" id="UP001346149"/>
    </source>
</evidence>
<sequence length="114" mass="12344">MVCQAAGRTRFRALKHLHRVAGSATIIVRIIACFQPLRDCQFSVIDSSSGPDYSAPKEKLSVNSGNADLNPGKKFLVFDQTTVIVSSGPGFPFHRATPWTLNQLSHSAMDDGAI</sequence>
<dbReference type="EMBL" id="JAXQNO010000008">
    <property type="protein sequence ID" value="KAK4793108.1"/>
    <property type="molecule type" value="Genomic_DNA"/>
</dbReference>
<proteinExistence type="predicted"/>
<comment type="caution">
    <text evidence="1">The sequence shown here is derived from an EMBL/GenBank/DDBJ whole genome shotgun (WGS) entry which is preliminary data.</text>
</comment>
<dbReference type="PANTHER" id="PTHR35281">
    <property type="entry name" value="BNAA02G34170D PROTEIN"/>
    <property type="match status" value="1"/>
</dbReference>
<gene>
    <name evidence="1" type="ORF">SAY86_023543</name>
</gene>
<dbReference type="AlphaFoldDB" id="A0AAN7LQ41"/>
<reference evidence="1 2" key="1">
    <citation type="journal article" date="2023" name="Hortic Res">
        <title>Pangenome of water caltrop reveals structural variations and asymmetric subgenome divergence after allopolyploidization.</title>
        <authorList>
            <person name="Zhang X."/>
            <person name="Chen Y."/>
            <person name="Wang L."/>
            <person name="Yuan Y."/>
            <person name="Fang M."/>
            <person name="Shi L."/>
            <person name="Lu R."/>
            <person name="Comes H.P."/>
            <person name="Ma Y."/>
            <person name="Chen Y."/>
            <person name="Huang G."/>
            <person name="Zhou Y."/>
            <person name="Zheng Z."/>
            <person name="Qiu Y."/>
        </authorList>
    </citation>
    <scope>NUCLEOTIDE SEQUENCE [LARGE SCALE GENOMIC DNA]</scope>
    <source>
        <strain evidence="1">F231</strain>
    </source>
</reference>
<accession>A0AAN7LQ41</accession>